<comment type="caution">
    <text evidence="12">The sequence shown here is derived from an EMBL/GenBank/DDBJ whole genome shotgun (WGS) entry which is preliminary data.</text>
</comment>
<accession>A0A543J4U3</accession>
<dbReference type="Pfam" id="PF07730">
    <property type="entry name" value="HisKA_3"/>
    <property type="match status" value="1"/>
</dbReference>
<protein>
    <recommendedName>
        <fullName evidence="2">histidine kinase</fullName>
        <ecNumber evidence="2">2.7.13.3</ecNumber>
    </recommendedName>
</protein>
<evidence type="ECO:0000259" key="11">
    <source>
        <dbReference type="SMART" id="SM00387"/>
    </source>
</evidence>
<evidence type="ECO:0000256" key="3">
    <source>
        <dbReference type="ARBA" id="ARBA00022553"/>
    </source>
</evidence>
<dbReference type="Gene3D" id="3.30.565.10">
    <property type="entry name" value="Histidine kinase-like ATPase, C-terminal domain"/>
    <property type="match status" value="1"/>
</dbReference>
<dbReference type="InterPro" id="IPR036890">
    <property type="entry name" value="HATPase_C_sf"/>
</dbReference>
<dbReference type="SMART" id="SM00387">
    <property type="entry name" value="HATPase_c"/>
    <property type="match status" value="1"/>
</dbReference>
<dbReference type="Pfam" id="PF02518">
    <property type="entry name" value="HATPase_c"/>
    <property type="match status" value="1"/>
</dbReference>
<feature type="transmembrane region" description="Helical" evidence="10">
    <location>
        <begin position="101"/>
        <end position="121"/>
    </location>
</feature>
<dbReference type="Proteomes" id="UP000316628">
    <property type="component" value="Unassembled WGS sequence"/>
</dbReference>
<comment type="catalytic activity">
    <reaction evidence="1">
        <text>ATP + protein L-histidine = ADP + protein N-phospho-L-histidine.</text>
        <dbReference type="EC" id="2.7.13.3"/>
    </reaction>
</comment>
<keyword evidence="10" id="KW-0812">Transmembrane</keyword>
<evidence type="ECO:0000256" key="2">
    <source>
        <dbReference type="ARBA" id="ARBA00012438"/>
    </source>
</evidence>
<dbReference type="EC" id="2.7.13.3" evidence="2"/>
<dbReference type="AlphaFoldDB" id="A0A543J4U3"/>
<dbReference type="GO" id="GO:0000155">
    <property type="term" value="F:phosphorelay sensor kinase activity"/>
    <property type="evidence" value="ECO:0007669"/>
    <property type="project" value="InterPro"/>
</dbReference>
<evidence type="ECO:0000256" key="7">
    <source>
        <dbReference type="ARBA" id="ARBA00022840"/>
    </source>
</evidence>
<dbReference type="SUPFAM" id="SSF55874">
    <property type="entry name" value="ATPase domain of HSP90 chaperone/DNA topoisomerase II/histidine kinase"/>
    <property type="match status" value="1"/>
</dbReference>
<feature type="domain" description="Histidine kinase/HSP90-like ATPase" evidence="11">
    <location>
        <begin position="286"/>
        <end position="378"/>
    </location>
</feature>
<gene>
    <name evidence="12" type="ORF">FHX81_0101</name>
</gene>
<keyword evidence="4" id="KW-0808">Transferase</keyword>
<evidence type="ECO:0000256" key="9">
    <source>
        <dbReference type="SAM" id="MobiDB-lite"/>
    </source>
</evidence>
<name>A0A543J4U3_9PSEU</name>
<keyword evidence="5" id="KW-0547">Nucleotide-binding</keyword>
<dbReference type="EMBL" id="VFPP01000001">
    <property type="protein sequence ID" value="TQM77856.1"/>
    <property type="molecule type" value="Genomic_DNA"/>
</dbReference>
<keyword evidence="6 12" id="KW-0418">Kinase</keyword>
<reference evidence="12 13" key="1">
    <citation type="submission" date="2019-06" db="EMBL/GenBank/DDBJ databases">
        <title>Sequencing the genomes of 1000 actinobacteria strains.</title>
        <authorList>
            <person name="Klenk H.-P."/>
        </authorList>
    </citation>
    <scope>NUCLEOTIDE SEQUENCE [LARGE SCALE GENOMIC DNA]</scope>
    <source>
        <strain evidence="12 13">DSM 45456</strain>
    </source>
</reference>
<dbReference type="Gene3D" id="1.20.5.1930">
    <property type="match status" value="1"/>
</dbReference>
<dbReference type="Pfam" id="PF23539">
    <property type="entry name" value="DUF7134"/>
    <property type="match status" value="1"/>
</dbReference>
<evidence type="ECO:0000256" key="8">
    <source>
        <dbReference type="ARBA" id="ARBA00023012"/>
    </source>
</evidence>
<dbReference type="GO" id="GO:0016020">
    <property type="term" value="C:membrane"/>
    <property type="evidence" value="ECO:0007669"/>
    <property type="project" value="InterPro"/>
</dbReference>
<dbReference type="InterPro" id="IPR055558">
    <property type="entry name" value="DUF7134"/>
</dbReference>
<evidence type="ECO:0000256" key="1">
    <source>
        <dbReference type="ARBA" id="ARBA00000085"/>
    </source>
</evidence>
<sequence>MSSGRSGRKTAVGDGAIAAGVAAILLVNGLSERHPASGSAVVGVVLLVVGGGALAARRRAPITVLAVTGLCAVGSQALGFDVPAVAYLIAVYTAMRAGHRLAVVAGSVALLAALPFAVVVATPGGSAGEAFAQARGVLELAWLIAAAAAGEALRQAERRADEAERTREETARRRADEERLHIARELHDSLTHQISVIKVQAEVAVHLAGRRGEQVPEALLAIREAGREASRELRATLEALRDDAGPDGGNPPYGLDHVTELVRRARTTGLDATLTIEGRRDGVPAAVERAAYRIVQESLTNVARHAAAATASVRIDYRPDALVIRVDDDGSAESGTAPTPGVGLLGMRERVSALGGSLRAAPRRGGGFTVQAELPVERTP</sequence>
<dbReference type="CDD" id="cd16917">
    <property type="entry name" value="HATPase_UhpB-NarQ-NarX-like"/>
    <property type="match status" value="1"/>
</dbReference>
<evidence type="ECO:0000313" key="12">
    <source>
        <dbReference type="EMBL" id="TQM77856.1"/>
    </source>
</evidence>
<keyword evidence="3" id="KW-0597">Phosphoprotein</keyword>
<feature type="transmembrane region" description="Helical" evidence="10">
    <location>
        <begin position="36"/>
        <end position="56"/>
    </location>
</feature>
<keyword evidence="10" id="KW-0472">Membrane</keyword>
<evidence type="ECO:0000256" key="5">
    <source>
        <dbReference type="ARBA" id="ARBA00022741"/>
    </source>
</evidence>
<proteinExistence type="predicted"/>
<evidence type="ECO:0000256" key="6">
    <source>
        <dbReference type="ARBA" id="ARBA00022777"/>
    </source>
</evidence>
<keyword evidence="7" id="KW-0067">ATP-binding</keyword>
<dbReference type="PANTHER" id="PTHR24421:SF10">
    <property type="entry name" value="NITRATE_NITRITE SENSOR PROTEIN NARQ"/>
    <property type="match status" value="1"/>
</dbReference>
<dbReference type="GO" id="GO:0046983">
    <property type="term" value="F:protein dimerization activity"/>
    <property type="evidence" value="ECO:0007669"/>
    <property type="project" value="InterPro"/>
</dbReference>
<feature type="transmembrane region" description="Helical" evidence="10">
    <location>
        <begin position="12"/>
        <end position="30"/>
    </location>
</feature>
<keyword evidence="8" id="KW-0902">Two-component regulatory system</keyword>
<dbReference type="InterPro" id="IPR050482">
    <property type="entry name" value="Sensor_HK_TwoCompSys"/>
</dbReference>
<evidence type="ECO:0000256" key="10">
    <source>
        <dbReference type="SAM" id="Phobius"/>
    </source>
</evidence>
<dbReference type="InterPro" id="IPR003594">
    <property type="entry name" value="HATPase_dom"/>
</dbReference>
<evidence type="ECO:0000313" key="13">
    <source>
        <dbReference type="Proteomes" id="UP000316628"/>
    </source>
</evidence>
<feature type="region of interest" description="Disordered" evidence="9">
    <location>
        <begin position="157"/>
        <end position="176"/>
    </location>
</feature>
<evidence type="ECO:0000256" key="4">
    <source>
        <dbReference type="ARBA" id="ARBA00022679"/>
    </source>
</evidence>
<dbReference type="GO" id="GO:0005524">
    <property type="term" value="F:ATP binding"/>
    <property type="evidence" value="ECO:0007669"/>
    <property type="project" value="UniProtKB-KW"/>
</dbReference>
<dbReference type="InterPro" id="IPR011712">
    <property type="entry name" value="Sig_transdc_His_kin_sub3_dim/P"/>
</dbReference>
<dbReference type="RefSeq" id="WP_141974685.1">
    <property type="nucleotide sequence ID" value="NZ_VFPP01000001.1"/>
</dbReference>
<organism evidence="12 13">
    <name type="scientific">Saccharothrix saharensis</name>
    <dbReference type="NCBI Taxonomy" id="571190"/>
    <lineage>
        <taxon>Bacteria</taxon>
        <taxon>Bacillati</taxon>
        <taxon>Actinomycetota</taxon>
        <taxon>Actinomycetes</taxon>
        <taxon>Pseudonocardiales</taxon>
        <taxon>Pseudonocardiaceae</taxon>
        <taxon>Saccharothrix</taxon>
    </lineage>
</organism>
<dbReference type="PANTHER" id="PTHR24421">
    <property type="entry name" value="NITRATE/NITRITE SENSOR PROTEIN NARX-RELATED"/>
    <property type="match status" value="1"/>
</dbReference>
<dbReference type="OrthoDB" id="227596at2"/>
<keyword evidence="13" id="KW-1185">Reference proteome</keyword>
<feature type="transmembrane region" description="Helical" evidence="10">
    <location>
        <begin position="63"/>
        <end position="89"/>
    </location>
</feature>
<keyword evidence="10" id="KW-1133">Transmembrane helix</keyword>